<name>X4ZF83_9BACL</name>
<accession>X4ZF83</accession>
<dbReference type="EMBL" id="CP004078">
    <property type="protein sequence ID" value="AHV96117.1"/>
    <property type="molecule type" value="Genomic_DNA"/>
</dbReference>
<dbReference type="RefSeq" id="WP_025333679.1">
    <property type="nucleotide sequence ID" value="NZ_CP004078.1"/>
</dbReference>
<evidence type="ECO:0008006" key="3">
    <source>
        <dbReference type="Google" id="ProtNLM"/>
    </source>
</evidence>
<dbReference type="KEGG" id="psab:PSAB_05905"/>
<dbReference type="Proteomes" id="UP000019772">
    <property type="component" value="Chromosome"/>
</dbReference>
<keyword evidence="2" id="KW-1185">Reference proteome</keyword>
<protein>
    <recommendedName>
        <fullName evidence="3">Helix-turn-helix domain-containing protein</fullName>
    </recommendedName>
</protein>
<evidence type="ECO:0000313" key="2">
    <source>
        <dbReference type="Proteomes" id="UP000019772"/>
    </source>
</evidence>
<evidence type="ECO:0000313" key="1">
    <source>
        <dbReference type="EMBL" id="AHV96117.1"/>
    </source>
</evidence>
<dbReference type="STRING" id="1268072.PSAB_05905"/>
<gene>
    <name evidence="1" type="ORF">PSAB_05905</name>
</gene>
<dbReference type="HOGENOM" id="CLU_189927_0_0_9"/>
<dbReference type="OrthoDB" id="122388at2"/>
<organism evidence="1 2">
    <name type="scientific">Paenibacillus sabinae T27</name>
    <dbReference type="NCBI Taxonomy" id="1268072"/>
    <lineage>
        <taxon>Bacteria</taxon>
        <taxon>Bacillati</taxon>
        <taxon>Bacillota</taxon>
        <taxon>Bacilli</taxon>
        <taxon>Bacillales</taxon>
        <taxon>Paenibacillaceae</taxon>
        <taxon>Paenibacillus</taxon>
    </lineage>
</organism>
<proteinExistence type="predicted"/>
<reference evidence="1 2" key="1">
    <citation type="journal article" date="2014" name="PLoS Genet.">
        <title>Comparative Genomic Analysis of N2-Fixing and Non-N2-Fixing Paenibacillus spp.: Organization, Evolution and Expression of the Nitrogen Fixation Genes.</title>
        <authorList>
            <person name="Xie J.B."/>
            <person name="Du Z."/>
            <person name="Bai L."/>
            <person name="Tian C."/>
            <person name="Zhang Y."/>
            <person name="Xie J.Y."/>
            <person name="Wang T."/>
            <person name="Liu X."/>
            <person name="Chen X."/>
            <person name="Cheng Q."/>
            <person name="Chen S."/>
            <person name="Li J."/>
        </authorList>
    </citation>
    <scope>NUCLEOTIDE SEQUENCE [LARGE SCALE GENOMIC DNA]</scope>
    <source>
        <strain evidence="1 2">T27</strain>
    </source>
</reference>
<sequence length="88" mass="10250">MKKHYTIEELPPVLTAQHIADYLLIARLTVYGLFDLPPERGGIRNFPVGKSRRAMKSDLIDWINSQRDQQYEVAKRRMNHIEGVRSIS</sequence>
<dbReference type="AlphaFoldDB" id="X4ZF83"/>
<dbReference type="eggNOG" id="ENOG5033M1V">
    <property type="taxonomic scope" value="Bacteria"/>
</dbReference>